<reference evidence="3 4" key="1">
    <citation type="submission" date="2020-08" db="EMBL/GenBank/DDBJ databases">
        <title>Genomic Encyclopedia of Type Strains, Phase IV (KMG-IV): sequencing the most valuable type-strain genomes for metagenomic binning, comparative biology and taxonomic classification.</title>
        <authorList>
            <person name="Goeker M."/>
        </authorList>
    </citation>
    <scope>NUCLEOTIDE SEQUENCE [LARGE SCALE GENOMIC DNA]</scope>
    <source>
        <strain evidence="3 4">DSM 26736</strain>
    </source>
</reference>
<dbReference type="InterPro" id="IPR003959">
    <property type="entry name" value="ATPase_AAA_core"/>
</dbReference>
<evidence type="ECO:0000313" key="3">
    <source>
        <dbReference type="EMBL" id="MBB5711912.1"/>
    </source>
</evidence>
<proteinExistence type="predicted"/>
<keyword evidence="4" id="KW-1185">Reference proteome</keyword>
<sequence>MLSLLARKADKTLPGALIGSERGLPAKDKVLPATAIYGANASGKTNFILGLAYMQRAVADSQAKWKSGAGTRIDKNTSSEKEYGFFEVLIYLDGVKYRYGFRASSFFFEEEWLYSYPLGREQMLFVRKSQRDDEVVETTLETGPKVSGEKRDHESSLRRTRENSLFLSSAAQDNQPECIAIQRWFSTKLITSIKLNVSSLDETFTSALAYNCPNFKDLLVPLLRAADPCIKDIVVQREGDQSGEDSDQFSRENVQKHKVKFVISGSNGDVEMPFEKQSRGIKRLYTISAGLITALKFGRIYVVDELETSMHPHVASQLLALFQNRSSNPKGAQLIFTTHETRLLNLHHLRRDQVWFCERSNSGESTLFSLLEFSPRKDENFEVGYLGGRYGAVPVAGIDPSWLRAINDDNLTITSETLDG</sequence>
<dbReference type="GO" id="GO:0005524">
    <property type="term" value="F:ATP binding"/>
    <property type="evidence" value="ECO:0007669"/>
    <property type="project" value="InterPro"/>
</dbReference>
<name>A0A840YRA1_9SPHN</name>
<evidence type="ECO:0000256" key="1">
    <source>
        <dbReference type="SAM" id="MobiDB-lite"/>
    </source>
</evidence>
<dbReference type="RefSeq" id="WP_184089547.1">
    <property type="nucleotide sequence ID" value="NZ_JACIJF010000010.1"/>
</dbReference>
<organism evidence="3 4">
    <name type="scientific">Sphingomonas xinjiangensis</name>
    <dbReference type="NCBI Taxonomy" id="643568"/>
    <lineage>
        <taxon>Bacteria</taxon>
        <taxon>Pseudomonadati</taxon>
        <taxon>Pseudomonadota</taxon>
        <taxon>Alphaproteobacteria</taxon>
        <taxon>Sphingomonadales</taxon>
        <taxon>Sphingomonadaceae</taxon>
        <taxon>Sphingomonas</taxon>
    </lineage>
</organism>
<feature type="region of interest" description="Disordered" evidence="1">
    <location>
        <begin position="137"/>
        <end position="156"/>
    </location>
</feature>
<feature type="domain" description="ATPase AAA-type core" evidence="2">
    <location>
        <begin position="34"/>
        <end position="345"/>
    </location>
</feature>
<dbReference type="Pfam" id="PF13304">
    <property type="entry name" value="AAA_21"/>
    <property type="match status" value="1"/>
</dbReference>
<dbReference type="Proteomes" id="UP000527143">
    <property type="component" value="Unassembled WGS sequence"/>
</dbReference>
<protein>
    <recommendedName>
        <fullName evidence="2">ATPase AAA-type core domain-containing protein</fullName>
    </recommendedName>
</protein>
<comment type="caution">
    <text evidence="3">The sequence shown here is derived from an EMBL/GenBank/DDBJ whole genome shotgun (WGS) entry which is preliminary data.</text>
</comment>
<dbReference type="AlphaFoldDB" id="A0A840YRA1"/>
<dbReference type="PANTHER" id="PTHR40396:SF1">
    <property type="entry name" value="ATPASE AAA-TYPE CORE DOMAIN-CONTAINING PROTEIN"/>
    <property type="match status" value="1"/>
</dbReference>
<evidence type="ECO:0000313" key="4">
    <source>
        <dbReference type="Proteomes" id="UP000527143"/>
    </source>
</evidence>
<evidence type="ECO:0000259" key="2">
    <source>
        <dbReference type="Pfam" id="PF13304"/>
    </source>
</evidence>
<dbReference type="PANTHER" id="PTHR40396">
    <property type="entry name" value="ATPASE-LIKE PROTEIN"/>
    <property type="match status" value="1"/>
</dbReference>
<gene>
    <name evidence="3" type="ORF">FHT02_003164</name>
</gene>
<dbReference type="EMBL" id="JACIJF010000010">
    <property type="protein sequence ID" value="MBB5711912.1"/>
    <property type="molecule type" value="Genomic_DNA"/>
</dbReference>
<feature type="compositionally biased region" description="Basic and acidic residues" evidence="1">
    <location>
        <begin position="147"/>
        <end position="156"/>
    </location>
</feature>
<dbReference type="InterPro" id="IPR027417">
    <property type="entry name" value="P-loop_NTPase"/>
</dbReference>
<dbReference type="SUPFAM" id="SSF52540">
    <property type="entry name" value="P-loop containing nucleoside triphosphate hydrolases"/>
    <property type="match status" value="1"/>
</dbReference>
<dbReference type="GO" id="GO:0016887">
    <property type="term" value="F:ATP hydrolysis activity"/>
    <property type="evidence" value="ECO:0007669"/>
    <property type="project" value="InterPro"/>
</dbReference>
<accession>A0A840YRA1</accession>
<dbReference type="Gene3D" id="3.40.50.300">
    <property type="entry name" value="P-loop containing nucleotide triphosphate hydrolases"/>
    <property type="match status" value="1"/>
</dbReference>